<feature type="region of interest" description="Disordered" evidence="1">
    <location>
        <begin position="97"/>
        <end position="116"/>
    </location>
</feature>
<dbReference type="AlphaFoldDB" id="A0AAJ0C9Q4"/>
<dbReference type="EMBL" id="MU839000">
    <property type="protein sequence ID" value="KAK1770301.1"/>
    <property type="molecule type" value="Genomic_DNA"/>
</dbReference>
<dbReference type="InterPro" id="IPR018555">
    <property type="entry name" value="C630.06c-like"/>
</dbReference>
<evidence type="ECO:0000256" key="1">
    <source>
        <dbReference type="SAM" id="MobiDB-lite"/>
    </source>
</evidence>
<feature type="compositionally biased region" description="Basic and acidic residues" evidence="1">
    <location>
        <begin position="255"/>
        <end position="264"/>
    </location>
</feature>
<dbReference type="GeneID" id="85313651"/>
<dbReference type="Proteomes" id="UP001244011">
    <property type="component" value="Unassembled WGS sequence"/>
</dbReference>
<gene>
    <name evidence="2" type="ORF">QBC33DRAFT_566739</name>
</gene>
<feature type="compositionally biased region" description="Basic residues" evidence="1">
    <location>
        <begin position="236"/>
        <end position="254"/>
    </location>
</feature>
<keyword evidence="3" id="KW-1185">Reference proteome</keyword>
<name>A0AAJ0C9Q4_9PEZI</name>
<protein>
    <submittedName>
        <fullName evidence="2">Uncharacterized protein</fullName>
    </submittedName>
</protein>
<dbReference type="Pfam" id="PF09428">
    <property type="entry name" value="DUF2011"/>
    <property type="match status" value="1"/>
</dbReference>
<organism evidence="2 3">
    <name type="scientific">Phialemonium atrogriseum</name>
    <dbReference type="NCBI Taxonomy" id="1093897"/>
    <lineage>
        <taxon>Eukaryota</taxon>
        <taxon>Fungi</taxon>
        <taxon>Dikarya</taxon>
        <taxon>Ascomycota</taxon>
        <taxon>Pezizomycotina</taxon>
        <taxon>Sordariomycetes</taxon>
        <taxon>Sordariomycetidae</taxon>
        <taxon>Cephalothecales</taxon>
        <taxon>Cephalothecaceae</taxon>
        <taxon>Phialemonium</taxon>
    </lineage>
</organism>
<feature type="region of interest" description="Disordered" evidence="1">
    <location>
        <begin position="51"/>
        <end position="85"/>
    </location>
</feature>
<sequence>MFDLPEAKRVRRQDLRDPSSDEDDVVADRDAAARSRLGERLADMFSMDLFGASSAGESPSGGGGPNGDDDAADAREADGGGGAFEFRLFSTGGAATVVLDPEEDGADGGGEGGIASARPASFYLRGELSPEECSRFRRAAVGYGDVLRAAGQRAWGLEVPWKVTHITVKSGRRPGNASAEVQVSDGKVQCPAEDPRRRKRPGKKRRIALRTKEKARREREEVLEKKKVSKEEHLREKKKRLNREKKLKRKKKEKEKKLITKEEAGAGVQGDASSTGSDTVE</sequence>
<feature type="region of interest" description="Disordered" evidence="1">
    <location>
        <begin position="171"/>
        <end position="281"/>
    </location>
</feature>
<feature type="compositionally biased region" description="Basic and acidic residues" evidence="1">
    <location>
        <begin position="1"/>
        <end position="19"/>
    </location>
</feature>
<dbReference type="RefSeq" id="XP_060286514.1">
    <property type="nucleotide sequence ID" value="XM_060430464.1"/>
</dbReference>
<comment type="caution">
    <text evidence="2">The sequence shown here is derived from an EMBL/GenBank/DDBJ whole genome shotgun (WGS) entry which is preliminary data.</text>
</comment>
<feature type="compositionally biased region" description="Polar residues" evidence="1">
    <location>
        <begin position="271"/>
        <end position="281"/>
    </location>
</feature>
<proteinExistence type="predicted"/>
<feature type="compositionally biased region" description="Basic residues" evidence="1">
    <location>
        <begin position="197"/>
        <end position="209"/>
    </location>
</feature>
<feature type="compositionally biased region" description="Basic and acidic residues" evidence="1">
    <location>
        <begin position="210"/>
        <end position="235"/>
    </location>
</feature>
<evidence type="ECO:0000313" key="3">
    <source>
        <dbReference type="Proteomes" id="UP001244011"/>
    </source>
</evidence>
<evidence type="ECO:0000313" key="2">
    <source>
        <dbReference type="EMBL" id="KAK1770301.1"/>
    </source>
</evidence>
<feature type="region of interest" description="Disordered" evidence="1">
    <location>
        <begin position="1"/>
        <end position="30"/>
    </location>
</feature>
<reference evidence="2" key="1">
    <citation type="submission" date="2023-06" db="EMBL/GenBank/DDBJ databases">
        <title>Genome-scale phylogeny and comparative genomics of the fungal order Sordariales.</title>
        <authorList>
            <consortium name="Lawrence Berkeley National Laboratory"/>
            <person name="Hensen N."/>
            <person name="Bonometti L."/>
            <person name="Westerberg I."/>
            <person name="Brannstrom I.O."/>
            <person name="Guillou S."/>
            <person name="Cros-Aarteil S."/>
            <person name="Calhoun S."/>
            <person name="Haridas S."/>
            <person name="Kuo A."/>
            <person name="Mondo S."/>
            <person name="Pangilinan J."/>
            <person name="Riley R."/>
            <person name="Labutti K."/>
            <person name="Andreopoulos B."/>
            <person name="Lipzen A."/>
            <person name="Chen C."/>
            <person name="Yanf M."/>
            <person name="Daum C."/>
            <person name="Ng V."/>
            <person name="Clum A."/>
            <person name="Steindorff A."/>
            <person name="Ohm R."/>
            <person name="Martin F."/>
            <person name="Silar P."/>
            <person name="Natvig D."/>
            <person name="Lalanne C."/>
            <person name="Gautier V."/>
            <person name="Ament-Velasquez S.L."/>
            <person name="Kruys A."/>
            <person name="Hutchinson M.I."/>
            <person name="Powell A.J."/>
            <person name="Barry K."/>
            <person name="Miller A.N."/>
            <person name="Grigoriev I.V."/>
            <person name="Debuchy R."/>
            <person name="Gladieux P."/>
            <person name="Thoren M.H."/>
            <person name="Johannesson H."/>
        </authorList>
    </citation>
    <scope>NUCLEOTIDE SEQUENCE</scope>
    <source>
        <strain evidence="2">8032-3</strain>
    </source>
</reference>
<accession>A0AAJ0C9Q4</accession>